<proteinExistence type="predicted"/>
<dbReference type="AlphaFoldDB" id="A0A6C0DS70"/>
<protein>
    <submittedName>
        <fullName evidence="1">Uncharacterized protein</fullName>
    </submittedName>
</protein>
<name>A0A6C0DS70_9ZZZZ</name>
<reference evidence="1" key="1">
    <citation type="journal article" date="2020" name="Nature">
        <title>Giant virus diversity and host interactions through global metagenomics.</title>
        <authorList>
            <person name="Schulz F."/>
            <person name="Roux S."/>
            <person name="Paez-Espino D."/>
            <person name="Jungbluth S."/>
            <person name="Walsh D.A."/>
            <person name="Denef V.J."/>
            <person name="McMahon K.D."/>
            <person name="Konstantinidis K.T."/>
            <person name="Eloe-Fadrosh E.A."/>
            <person name="Kyrpides N.C."/>
            <person name="Woyke T."/>
        </authorList>
    </citation>
    <scope>NUCLEOTIDE SEQUENCE</scope>
    <source>
        <strain evidence="1">GVMAG-M-3300023174-57</strain>
    </source>
</reference>
<organism evidence="1">
    <name type="scientific">viral metagenome</name>
    <dbReference type="NCBI Taxonomy" id="1070528"/>
    <lineage>
        <taxon>unclassified sequences</taxon>
        <taxon>metagenomes</taxon>
        <taxon>organismal metagenomes</taxon>
    </lineage>
</organism>
<accession>A0A6C0DS70</accession>
<evidence type="ECO:0000313" key="1">
    <source>
        <dbReference type="EMBL" id="QHT19352.1"/>
    </source>
</evidence>
<dbReference type="EMBL" id="MN739665">
    <property type="protein sequence ID" value="QHT19352.1"/>
    <property type="molecule type" value="Genomic_DNA"/>
</dbReference>
<sequence length="47" mass="5763">MTVFLRLMVYPIWKECQRGNYLASLTVCQMVYPFLRVCQMVYLIWRV</sequence>